<name>A0A2T6BM12_9RHOB</name>
<keyword evidence="1" id="KW-0808">Transferase</keyword>
<comment type="caution">
    <text evidence="1">The sequence shown here is derived from an EMBL/GenBank/DDBJ whole genome shotgun (WGS) entry which is preliminary data.</text>
</comment>
<proteinExistence type="predicted"/>
<dbReference type="EMBL" id="QBKS01000001">
    <property type="protein sequence ID" value="PTX57027.1"/>
    <property type="molecule type" value="Genomic_DNA"/>
</dbReference>
<sequence length="264" mass="28374">MKGAQVQVTSKEQTLKVLAMTRFHFITGLPRSGAGMMTRLLAQNPRILATSDGPAAALFAQTRGQIDRREGAHAHLEPGMGTALLRATLDAVHHARPMEAVVFDHSANWLGQIAPLAETFPLSRFIVMVRDPAAIAAEMAGEAGRALSPDVLLAPNGTLGAPLAQIHDALQSEAAERVLLVDRDRLLRDPVRVLTALYGFIREPVFPHDMAVLPAPDSADVPVSRRRAFPPLGFGRGRGRAETQAQVWRRLSASGATMLLPEAG</sequence>
<dbReference type="GO" id="GO:0016740">
    <property type="term" value="F:transferase activity"/>
    <property type="evidence" value="ECO:0007669"/>
    <property type="project" value="UniProtKB-KW"/>
</dbReference>
<accession>A0A2T6BM12</accession>
<gene>
    <name evidence="1" type="ORF">C8N43_1692</name>
</gene>
<dbReference type="Gene3D" id="3.40.50.300">
    <property type="entry name" value="P-loop containing nucleotide triphosphate hydrolases"/>
    <property type="match status" value="1"/>
</dbReference>
<evidence type="ECO:0000313" key="2">
    <source>
        <dbReference type="Proteomes" id="UP000243978"/>
    </source>
</evidence>
<reference evidence="1 2" key="1">
    <citation type="submission" date="2018-04" db="EMBL/GenBank/DDBJ databases">
        <title>Genomic Encyclopedia of Archaeal and Bacterial Type Strains, Phase II (KMG-II): from individual species to whole genera.</title>
        <authorList>
            <person name="Goeker M."/>
        </authorList>
    </citation>
    <scope>NUCLEOTIDE SEQUENCE [LARGE SCALE GENOMIC DNA]</scope>
    <source>
        <strain evidence="1 2">DSM 100977</strain>
    </source>
</reference>
<evidence type="ECO:0000313" key="1">
    <source>
        <dbReference type="EMBL" id="PTX57027.1"/>
    </source>
</evidence>
<organism evidence="1 2">
    <name type="scientific">Litoreibacter ponti</name>
    <dbReference type="NCBI Taxonomy" id="1510457"/>
    <lineage>
        <taxon>Bacteria</taxon>
        <taxon>Pseudomonadati</taxon>
        <taxon>Pseudomonadota</taxon>
        <taxon>Alphaproteobacteria</taxon>
        <taxon>Rhodobacterales</taxon>
        <taxon>Roseobacteraceae</taxon>
        <taxon>Litoreibacter</taxon>
    </lineage>
</organism>
<dbReference type="AlphaFoldDB" id="A0A2T6BM12"/>
<dbReference type="Proteomes" id="UP000243978">
    <property type="component" value="Unassembled WGS sequence"/>
</dbReference>
<protein>
    <submittedName>
        <fullName evidence="1">Sulfotransferase</fullName>
    </submittedName>
</protein>
<dbReference type="Pfam" id="PF13469">
    <property type="entry name" value="Sulfotransfer_3"/>
    <property type="match status" value="1"/>
</dbReference>
<keyword evidence="2" id="KW-1185">Reference proteome</keyword>
<dbReference type="SUPFAM" id="SSF52540">
    <property type="entry name" value="P-loop containing nucleoside triphosphate hydrolases"/>
    <property type="match status" value="1"/>
</dbReference>
<dbReference type="InterPro" id="IPR027417">
    <property type="entry name" value="P-loop_NTPase"/>
</dbReference>